<keyword evidence="2" id="KW-0808">Transferase</keyword>
<dbReference type="InterPro" id="IPR054708">
    <property type="entry name" value="MTPAP-like_central"/>
</dbReference>
<keyword evidence="3" id="KW-1185">Reference proteome</keyword>
<reference evidence="3" key="2">
    <citation type="journal article" date="2016" name="Sci. Rep.">
        <title>Dictyocaulus viviparus genome, variome and transcriptome elucidate lungworm biology and support future intervention.</title>
        <authorList>
            <person name="McNulty S.N."/>
            <person name="Strube C."/>
            <person name="Rosa B.A."/>
            <person name="Martin J.C."/>
            <person name="Tyagi R."/>
            <person name="Choi Y.J."/>
            <person name="Wang Q."/>
            <person name="Hallsworth Pepin K."/>
            <person name="Zhang X."/>
            <person name="Ozersky P."/>
            <person name="Wilson R.K."/>
            <person name="Sternberg P.W."/>
            <person name="Gasser R.B."/>
            <person name="Mitreva M."/>
        </authorList>
    </citation>
    <scope>NUCLEOTIDE SEQUENCE [LARGE SCALE GENOMIC DNA]</scope>
    <source>
        <strain evidence="3">HannoverDv2000</strain>
    </source>
</reference>
<organism evidence="2 3">
    <name type="scientific">Dictyocaulus viviparus</name>
    <name type="common">Bovine lungworm</name>
    <dbReference type="NCBI Taxonomy" id="29172"/>
    <lineage>
        <taxon>Eukaryota</taxon>
        <taxon>Metazoa</taxon>
        <taxon>Ecdysozoa</taxon>
        <taxon>Nematoda</taxon>
        <taxon>Chromadorea</taxon>
        <taxon>Rhabditida</taxon>
        <taxon>Rhabditina</taxon>
        <taxon>Rhabditomorpha</taxon>
        <taxon>Strongyloidea</taxon>
        <taxon>Metastrongylidae</taxon>
        <taxon>Dictyocaulus</taxon>
    </lineage>
</organism>
<sequence>MGLCVLCGSEFPDGGESKSIHESGKRHQKALERYSQAEELTRKSVFVAFVFKQNTQDRFNCFGEVSRVTCDYLCDHAFVEFLSEDAVEKAKAAKSVKISDSLTGVIYERRLTSYEELDGPAIEVDEVVQHVNDSSCRGFSEQVNRVASSIGITQSEISRREVFRKRFEELLEQYIEKPRVLQFGSAVTSLGTNDSDIDLCLLLENGHSFPMDDFIRHENELLSSYAKNFRENRLLANELNSLTIRDQTELVFRILKDIRQEKSGLFSCLHVVSDAQCPVIRFRPRNRHLVELSVNNYIGYKKSSFIGAVIHADQSKLLRNIVLSLRFWAMSNGVFISERKKTWNINSYTLTLMFFTFLQYEKLLPLFSHSPKEEYVNGLRVDFVVPTFTLSNVDLRGLFKKFFVFCIDSPLEKSFFSLRKGCLLPLEEMNGQSDSKQQSVLFVQDPIMTHNNVARNVTSKALKTMRHAMMLSLSAMKVEPDSFAVMLQVLHNETKTSSQISLPPTDYACWITGLPDYFDECIAETVLHIILFSVLQCEIESTLAKRARFDWDAGYLGSLVAYKKLWMSRRTLRKKWSSLLSKNEQFPLLIESLVSSSLSNTKQNDCCLKFQTFFEIYKERLWVGFILIEGNVVDIGNLVHFIDQLLNKLRDFLALDEDNSLPIFLEKYRCSRKEYIEINRLYIN</sequence>
<dbReference type="GO" id="GO:1990817">
    <property type="term" value="F:poly(A) RNA polymerase activity"/>
    <property type="evidence" value="ECO:0007669"/>
    <property type="project" value="TreeGrafter"/>
</dbReference>
<dbReference type="InterPro" id="IPR043519">
    <property type="entry name" value="NT_sf"/>
</dbReference>
<dbReference type="Pfam" id="PF22600">
    <property type="entry name" value="MTPAP-like_central"/>
    <property type="match status" value="1"/>
</dbReference>
<name>A0A0D8XYM8_DICVI</name>
<dbReference type="OrthoDB" id="407432at2759"/>
<gene>
    <name evidence="2" type="ORF">DICVIV_04922</name>
</gene>
<dbReference type="PANTHER" id="PTHR12271">
    <property type="entry name" value="POLY A POLYMERASE CID PAP -RELATED"/>
    <property type="match status" value="1"/>
</dbReference>
<dbReference type="SUPFAM" id="SSF81631">
    <property type="entry name" value="PAP/OAS1 substrate-binding domain"/>
    <property type="match status" value="1"/>
</dbReference>
<dbReference type="STRING" id="29172.A0A0D8XYM8"/>
<evidence type="ECO:0000259" key="1">
    <source>
        <dbReference type="Pfam" id="PF22600"/>
    </source>
</evidence>
<dbReference type="GO" id="GO:0031123">
    <property type="term" value="P:RNA 3'-end processing"/>
    <property type="evidence" value="ECO:0007669"/>
    <property type="project" value="TreeGrafter"/>
</dbReference>
<dbReference type="Gene3D" id="3.30.460.10">
    <property type="entry name" value="Beta Polymerase, domain 2"/>
    <property type="match status" value="1"/>
</dbReference>
<dbReference type="PANTHER" id="PTHR12271:SF127">
    <property type="entry name" value="SPECKLE TARGETED PIP5K1A-REGULATED POLY(A) POLYMERASE"/>
    <property type="match status" value="1"/>
</dbReference>
<protein>
    <submittedName>
        <fullName evidence="2">Nucleotidyltransferase domain protein</fullName>
    </submittedName>
</protein>
<dbReference type="AlphaFoldDB" id="A0A0D8XYM8"/>
<feature type="domain" description="Poly(A) RNA polymerase mitochondrial-like central palm" evidence="1">
    <location>
        <begin position="139"/>
        <end position="306"/>
    </location>
</feature>
<evidence type="ECO:0000313" key="2">
    <source>
        <dbReference type="EMBL" id="KJH48952.1"/>
    </source>
</evidence>
<dbReference type="Proteomes" id="UP000053766">
    <property type="component" value="Unassembled WGS sequence"/>
</dbReference>
<dbReference type="SUPFAM" id="SSF81301">
    <property type="entry name" value="Nucleotidyltransferase"/>
    <property type="match status" value="1"/>
</dbReference>
<dbReference type="Gene3D" id="1.10.1410.10">
    <property type="match status" value="1"/>
</dbReference>
<proteinExistence type="predicted"/>
<evidence type="ECO:0000313" key="3">
    <source>
        <dbReference type="Proteomes" id="UP000053766"/>
    </source>
</evidence>
<dbReference type="EMBL" id="KN716250">
    <property type="protein sequence ID" value="KJH48952.1"/>
    <property type="molecule type" value="Genomic_DNA"/>
</dbReference>
<accession>A0A0D8XYM8</accession>
<reference evidence="2 3" key="1">
    <citation type="submission" date="2013-11" db="EMBL/GenBank/DDBJ databases">
        <title>Draft genome of the bovine lungworm Dictyocaulus viviparus.</title>
        <authorList>
            <person name="Mitreva M."/>
        </authorList>
    </citation>
    <scope>NUCLEOTIDE SEQUENCE [LARGE SCALE GENOMIC DNA]</scope>
    <source>
        <strain evidence="2 3">HannoverDv2000</strain>
    </source>
</reference>